<dbReference type="EMBL" id="CP015581">
    <property type="protein sequence ID" value="ARU99508.1"/>
    <property type="molecule type" value="Genomic_DNA"/>
</dbReference>
<accession>A0A1Y0LPQ1</accession>
<dbReference type="AlphaFoldDB" id="A0A1Y0LPQ1"/>
<dbReference type="Proteomes" id="UP000195814">
    <property type="component" value="Chromosome"/>
</dbReference>
<protein>
    <submittedName>
        <fullName evidence="1">Uncharacterized protein</fullName>
    </submittedName>
</protein>
<keyword evidence="3" id="KW-1185">Reference proteome</keyword>
<sequence>MNTATLIALDIAKKHLDTKIRHLDGQIYYLRIENTRKDSTDYLHLQLHLMAVLSLPLNQQLIIIVILHGGYISKEFSAILFLLSDERELVICCSRLGIRITRKSFLKSYRG</sequence>
<dbReference type="EMBL" id="CP015579">
    <property type="protein sequence ID" value="ARU95467.1"/>
    <property type="molecule type" value="Genomic_DNA"/>
</dbReference>
<reference evidence="3 4" key="1">
    <citation type="submission" date="2016-05" db="EMBL/GenBank/DDBJ databases">
        <title>Complete genome sequence of two 2,5-diketo-D-glunonic acid producing strain Tatumella citrea.</title>
        <authorList>
            <person name="Duan C."/>
            <person name="Yang J."/>
            <person name="Yang S."/>
        </authorList>
    </citation>
    <scope>NUCLEOTIDE SEQUENCE [LARGE SCALE GENOMIC DNA]</scope>
    <source>
        <strain evidence="2 3">ATCC 39140</strain>
        <strain evidence="1 4">DSM 13699</strain>
    </source>
</reference>
<name>A0A1Y0LPQ1_TATCI</name>
<gene>
    <name evidence="1" type="ORF">A7K98_17980</name>
    <name evidence="2" type="ORF">A7K99_17965</name>
</gene>
<evidence type="ECO:0000313" key="3">
    <source>
        <dbReference type="Proteomes" id="UP000195729"/>
    </source>
</evidence>
<evidence type="ECO:0000313" key="4">
    <source>
        <dbReference type="Proteomes" id="UP000195814"/>
    </source>
</evidence>
<dbReference type="Proteomes" id="UP000195729">
    <property type="component" value="Chromosome"/>
</dbReference>
<evidence type="ECO:0000313" key="2">
    <source>
        <dbReference type="EMBL" id="ARU99508.1"/>
    </source>
</evidence>
<dbReference type="KEGG" id="tci:A7K98_17980"/>
<proteinExistence type="predicted"/>
<organism evidence="1 4">
    <name type="scientific">Tatumella citrea</name>
    <name type="common">Pantoea citrea</name>
    <dbReference type="NCBI Taxonomy" id="53336"/>
    <lineage>
        <taxon>Bacteria</taxon>
        <taxon>Pseudomonadati</taxon>
        <taxon>Pseudomonadota</taxon>
        <taxon>Gammaproteobacteria</taxon>
        <taxon>Enterobacterales</taxon>
        <taxon>Erwiniaceae</taxon>
        <taxon>Tatumella</taxon>
    </lineage>
</organism>
<evidence type="ECO:0000313" key="1">
    <source>
        <dbReference type="EMBL" id="ARU95467.1"/>
    </source>
</evidence>